<dbReference type="Gene3D" id="3.90.226.10">
    <property type="entry name" value="2-enoyl-CoA Hydratase, Chain A, domain 1"/>
    <property type="match status" value="1"/>
</dbReference>
<dbReference type="InterPro" id="IPR018376">
    <property type="entry name" value="Enoyl-CoA_hyd/isom_CS"/>
</dbReference>
<dbReference type="SUPFAM" id="SSF52096">
    <property type="entry name" value="ClpP/crotonase"/>
    <property type="match status" value="1"/>
</dbReference>
<dbReference type="InterPro" id="IPR029045">
    <property type="entry name" value="ClpP/crotonase-like_dom_sf"/>
</dbReference>
<proteinExistence type="inferred from homology"/>
<dbReference type="PROSITE" id="PS00166">
    <property type="entry name" value="ENOYL_COA_HYDRATASE"/>
    <property type="match status" value="1"/>
</dbReference>
<keyword evidence="3" id="KW-1185">Reference proteome</keyword>
<dbReference type="CDD" id="cd06558">
    <property type="entry name" value="crotonase-like"/>
    <property type="match status" value="1"/>
</dbReference>
<accession>A0A3D9ZU46</accession>
<comment type="caution">
    <text evidence="2">The sequence shown here is derived from an EMBL/GenBank/DDBJ whole genome shotgun (WGS) entry which is preliminary data.</text>
</comment>
<dbReference type="InterPro" id="IPR001753">
    <property type="entry name" value="Enoyl-CoA_hydra/iso"/>
</dbReference>
<gene>
    <name evidence="2" type="ORF">DFJ67_6763</name>
</gene>
<comment type="similarity">
    <text evidence="1">Belongs to the enoyl-CoA hydratase/isomerase family.</text>
</comment>
<sequence length="277" mass="30258">MTQFTKTEISDSYWRITFANGDINLMDVDSIEELADLVTEIEQAPDLKVVVFDSANPDFFIAHWDIRSDNDRVLAMPPGRTGLHPFLDNLVRLSRVPAVTISAIRGRTRGAGSEFALATDIRFAGDKAILGQFEVGIGAVPGGGAMARLAYLVGRARAIEIVLGGDDYSAQDAERIGYVNRTVPDAELDAFVDAFARRVAGFEKYAVAGAKQFIDDATLPDDAGFGKGLEAFFQTAFRPESAARVAALFERGFQQRDGVERDLGQRVAEYRAVAEQR</sequence>
<name>A0A3D9ZU46_9ACTN</name>
<evidence type="ECO:0000256" key="1">
    <source>
        <dbReference type="RuleBase" id="RU003707"/>
    </source>
</evidence>
<protein>
    <submittedName>
        <fullName evidence="2">Enoyl-CoA hydratase/carnithine racemase</fullName>
    </submittedName>
</protein>
<dbReference type="PANTHER" id="PTHR43459">
    <property type="entry name" value="ENOYL-COA HYDRATASE"/>
    <property type="match status" value="1"/>
</dbReference>
<evidence type="ECO:0000313" key="2">
    <source>
        <dbReference type="EMBL" id="REG00706.1"/>
    </source>
</evidence>
<dbReference type="EMBL" id="QUMQ01000001">
    <property type="protein sequence ID" value="REG00706.1"/>
    <property type="molecule type" value="Genomic_DNA"/>
</dbReference>
<dbReference type="PANTHER" id="PTHR43459:SF1">
    <property type="entry name" value="EG:BACN32G11.4 PROTEIN"/>
    <property type="match status" value="1"/>
</dbReference>
<dbReference type="GO" id="GO:0003824">
    <property type="term" value="F:catalytic activity"/>
    <property type="evidence" value="ECO:0007669"/>
    <property type="project" value="InterPro"/>
</dbReference>
<dbReference type="Proteomes" id="UP000256913">
    <property type="component" value="Unassembled WGS sequence"/>
</dbReference>
<dbReference type="RefSeq" id="WP_116072418.1">
    <property type="nucleotide sequence ID" value="NZ_BONB01000009.1"/>
</dbReference>
<evidence type="ECO:0000313" key="3">
    <source>
        <dbReference type="Proteomes" id="UP000256913"/>
    </source>
</evidence>
<reference evidence="2 3" key="1">
    <citation type="submission" date="2018-08" db="EMBL/GenBank/DDBJ databases">
        <title>Sequencing the genomes of 1000 actinobacteria strains.</title>
        <authorList>
            <person name="Klenk H.-P."/>
        </authorList>
    </citation>
    <scope>NUCLEOTIDE SEQUENCE [LARGE SCALE GENOMIC DNA]</scope>
    <source>
        <strain evidence="2 3">DSM 44099</strain>
    </source>
</reference>
<dbReference type="OrthoDB" id="9775794at2"/>
<organism evidence="2 3">
    <name type="scientific">Asanoa ferruginea</name>
    <dbReference type="NCBI Taxonomy" id="53367"/>
    <lineage>
        <taxon>Bacteria</taxon>
        <taxon>Bacillati</taxon>
        <taxon>Actinomycetota</taxon>
        <taxon>Actinomycetes</taxon>
        <taxon>Micromonosporales</taxon>
        <taxon>Micromonosporaceae</taxon>
        <taxon>Asanoa</taxon>
    </lineage>
</organism>
<dbReference type="Pfam" id="PF00378">
    <property type="entry name" value="ECH_1"/>
    <property type="match status" value="1"/>
</dbReference>
<dbReference type="AlphaFoldDB" id="A0A3D9ZU46"/>